<evidence type="ECO:0000256" key="7">
    <source>
        <dbReference type="ARBA" id="ARBA00023316"/>
    </source>
</evidence>
<dbReference type="InterPro" id="IPR006626">
    <property type="entry name" value="PbH1"/>
</dbReference>
<keyword evidence="5 15" id="KW-0378">Hydrolase</keyword>
<feature type="active site" evidence="14">
    <location>
        <position position="238"/>
    </location>
</feature>
<dbReference type="SMART" id="SM00710">
    <property type="entry name" value="PbH1"/>
    <property type="match status" value="4"/>
</dbReference>
<protein>
    <recommendedName>
        <fullName evidence="12">Exopolygalacturonase</fullName>
        <ecNumber evidence="8">3.2.1.67</ecNumber>
    </recommendedName>
    <alternativeName>
        <fullName evidence="9">Galacturan 1,4-alpha-galacturonidase</fullName>
    </alternativeName>
    <alternativeName>
        <fullName evidence="13">Pectinase</fullName>
    </alternativeName>
</protein>
<dbReference type="InterPro" id="IPR012334">
    <property type="entry name" value="Pectin_lyas_fold"/>
</dbReference>
<dbReference type="AlphaFoldDB" id="A0A843WCF6"/>
<evidence type="ECO:0000256" key="15">
    <source>
        <dbReference type="RuleBase" id="RU361169"/>
    </source>
</evidence>
<keyword evidence="3" id="KW-0134">Cell wall</keyword>
<evidence type="ECO:0000256" key="9">
    <source>
        <dbReference type="ARBA" id="ARBA00043142"/>
    </source>
</evidence>
<evidence type="ECO:0000313" key="17">
    <source>
        <dbReference type="EMBL" id="MQM00680.1"/>
    </source>
</evidence>
<name>A0A843WCF6_COLES</name>
<sequence>MIHFQNSLISLLVALFFIHPLTSADKVYNILSFGAKPDGQTDSAKALLGAWSAACGSPAPATIYVPSGRFLISQAAMSGSCKSGKTTIQIDGTLVAPLGYSDADEWITFEHVDGVSVVGGTIDGRGAPLWECKAKGHGCPHGTTSLSFRDSKGIVISGLSSVNSKLYHIVISGCQNVRVQGVKISAPGKSPNTDGIHVQGSSDVTISGAGIGTGDDCISIGPGTTNLWIERVTCGPGHGISIGSLGKESQEEGVQNVTVRTTVFAGTQNGLRIKTWGRPSDGFVKGVVFEHAMMQNVENPIIITQSYCPGNKDCPGQNSGIKISQVTYSDIHGTSATPVAVDFSCSPTNPCSGIGLQDIKLTYGNKPAEASCKHAGGSVTGLVVPPSCL</sequence>
<dbReference type="Proteomes" id="UP000652761">
    <property type="component" value="Unassembled WGS sequence"/>
</dbReference>
<dbReference type="SUPFAM" id="SSF51126">
    <property type="entry name" value="Pectin lyase-like"/>
    <property type="match status" value="1"/>
</dbReference>
<feature type="chain" id="PRO_5032270794" description="Exopolygalacturonase" evidence="16">
    <location>
        <begin position="25"/>
        <end position="389"/>
    </location>
</feature>
<dbReference type="GO" id="GO:0047911">
    <property type="term" value="F:galacturan 1,4-alpha-galacturonidase activity"/>
    <property type="evidence" value="ECO:0007669"/>
    <property type="project" value="UniProtKB-EC"/>
</dbReference>
<evidence type="ECO:0000256" key="12">
    <source>
        <dbReference type="ARBA" id="ARBA00068298"/>
    </source>
</evidence>
<proteinExistence type="inferred from homology"/>
<comment type="function">
    <text evidence="11">May function in depolymerizing pectin during pollen development, germination, and tube growth. Acts as an exo-polygalacturonase.</text>
</comment>
<comment type="similarity">
    <text evidence="2 15">Belongs to the glycosyl hydrolase 28 family.</text>
</comment>
<evidence type="ECO:0000256" key="16">
    <source>
        <dbReference type="SAM" id="SignalP"/>
    </source>
</evidence>
<dbReference type="GO" id="GO:0004650">
    <property type="term" value="F:polygalacturonase activity"/>
    <property type="evidence" value="ECO:0007669"/>
    <property type="project" value="InterPro"/>
</dbReference>
<accession>A0A843WCF6</accession>
<dbReference type="EC" id="3.2.1.67" evidence="8"/>
<gene>
    <name evidence="17" type="ORF">Taro_033412</name>
</gene>
<evidence type="ECO:0000256" key="8">
    <source>
        <dbReference type="ARBA" id="ARBA00038933"/>
    </source>
</evidence>
<dbReference type="GO" id="GO:0005975">
    <property type="term" value="P:carbohydrate metabolic process"/>
    <property type="evidence" value="ECO:0007669"/>
    <property type="project" value="InterPro"/>
</dbReference>
<dbReference type="InterPro" id="IPR011050">
    <property type="entry name" value="Pectin_lyase_fold/virulence"/>
</dbReference>
<comment type="caution">
    <text evidence="17">The sequence shown here is derived from an EMBL/GenBank/DDBJ whole genome shotgun (WGS) entry which is preliminary data.</text>
</comment>
<dbReference type="OrthoDB" id="187139at2759"/>
<evidence type="ECO:0000256" key="13">
    <source>
        <dbReference type="ARBA" id="ARBA00083621"/>
    </source>
</evidence>
<evidence type="ECO:0000256" key="6">
    <source>
        <dbReference type="ARBA" id="ARBA00023295"/>
    </source>
</evidence>
<dbReference type="GO" id="GO:0071555">
    <property type="term" value="P:cell wall organization"/>
    <property type="evidence" value="ECO:0007669"/>
    <property type="project" value="UniProtKB-KW"/>
</dbReference>
<evidence type="ECO:0000256" key="4">
    <source>
        <dbReference type="ARBA" id="ARBA00022525"/>
    </source>
</evidence>
<keyword evidence="6 15" id="KW-0326">Glycosidase</keyword>
<evidence type="ECO:0000256" key="10">
    <source>
        <dbReference type="ARBA" id="ARBA00048766"/>
    </source>
</evidence>
<feature type="signal peptide" evidence="16">
    <location>
        <begin position="1"/>
        <end position="24"/>
    </location>
</feature>
<dbReference type="FunFam" id="2.160.20.10:FF:000004">
    <property type="entry name" value="Pectin lyase-like superfamily protein"/>
    <property type="match status" value="1"/>
</dbReference>
<dbReference type="PROSITE" id="PS00502">
    <property type="entry name" value="POLYGALACTURONASE"/>
    <property type="match status" value="1"/>
</dbReference>
<organism evidence="17 18">
    <name type="scientific">Colocasia esculenta</name>
    <name type="common">Wild taro</name>
    <name type="synonym">Arum esculentum</name>
    <dbReference type="NCBI Taxonomy" id="4460"/>
    <lineage>
        <taxon>Eukaryota</taxon>
        <taxon>Viridiplantae</taxon>
        <taxon>Streptophyta</taxon>
        <taxon>Embryophyta</taxon>
        <taxon>Tracheophyta</taxon>
        <taxon>Spermatophyta</taxon>
        <taxon>Magnoliopsida</taxon>
        <taxon>Liliopsida</taxon>
        <taxon>Araceae</taxon>
        <taxon>Aroideae</taxon>
        <taxon>Colocasieae</taxon>
        <taxon>Colocasia</taxon>
    </lineage>
</organism>
<evidence type="ECO:0000256" key="2">
    <source>
        <dbReference type="ARBA" id="ARBA00008834"/>
    </source>
</evidence>
<keyword evidence="18" id="KW-1185">Reference proteome</keyword>
<dbReference type="InterPro" id="IPR000743">
    <property type="entry name" value="Glyco_hydro_28"/>
</dbReference>
<keyword evidence="16" id="KW-0732">Signal</keyword>
<dbReference type="Gene3D" id="2.160.20.10">
    <property type="entry name" value="Single-stranded right-handed beta-helix, Pectin lyase-like"/>
    <property type="match status" value="1"/>
</dbReference>
<dbReference type="Pfam" id="PF00295">
    <property type="entry name" value="Glyco_hydro_28"/>
    <property type="match status" value="1"/>
</dbReference>
<reference evidence="17" key="1">
    <citation type="submission" date="2017-07" db="EMBL/GenBank/DDBJ databases">
        <title>Taro Niue Genome Assembly and Annotation.</title>
        <authorList>
            <person name="Atibalentja N."/>
            <person name="Keating K."/>
            <person name="Fields C.J."/>
        </authorList>
    </citation>
    <scope>NUCLEOTIDE SEQUENCE</scope>
    <source>
        <strain evidence="17">Niue_2</strain>
        <tissue evidence="17">Leaf</tissue>
    </source>
</reference>
<evidence type="ECO:0000256" key="11">
    <source>
        <dbReference type="ARBA" id="ARBA00057651"/>
    </source>
</evidence>
<evidence type="ECO:0000313" key="18">
    <source>
        <dbReference type="Proteomes" id="UP000652761"/>
    </source>
</evidence>
<keyword evidence="4" id="KW-0964">Secreted</keyword>
<dbReference type="PANTHER" id="PTHR31375">
    <property type="match status" value="1"/>
</dbReference>
<evidence type="ECO:0000256" key="1">
    <source>
        <dbReference type="ARBA" id="ARBA00004191"/>
    </source>
</evidence>
<comment type="catalytic activity">
    <reaction evidence="10">
        <text>[(1-&gt;4)-alpha-D-galacturonosyl](n) + H2O = alpha-D-galacturonate + [(1-&gt;4)-alpha-D-galacturonosyl](n-1)</text>
        <dbReference type="Rhea" id="RHEA:14117"/>
        <dbReference type="Rhea" id="RHEA-COMP:14570"/>
        <dbReference type="Rhea" id="RHEA-COMP:14572"/>
        <dbReference type="ChEBI" id="CHEBI:15377"/>
        <dbReference type="ChEBI" id="CHEBI:58658"/>
        <dbReference type="ChEBI" id="CHEBI:140523"/>
        <dbReference type="EC" id="3.2.1.67"/>
    </reaction>
</comment>
<keyword evidence="7" id="KW-0961">Cell wall biogenesis/degradation</keyword>
<evidence type="ECO:0000256" key="3">
    <source>
        <dbReference type="ARBA" id="ARBA00022512"/>
    </source>
</evidence>
<evidence type="ECO:0000256" key="14">
    <source>
        <dbReference type="PROSITE-ProRule" id="PRU10052"/>
    </source>
</evidence>
<evidence type="ECO:0000256" key="5">
    <source>
        <dbReference type="ARBA" id="ARBA00022801"/>
    </source>
</evidence>
<comment type="subcellular location">
    <subcellularLocation>
        <location evidence="1">Secreted</location>
        <location evidence="1">Cell wall</location>
    </subcellularLocation>
</comment>
<dbReference type="EMBL" id="NMUH01002548">
    <property type="protein sequence ID" value="MQM00680.1"/>
    <property type="molecule type" value="Genomic_DNA"/>
</dbReference>
<dbReference type="SMR" id="A0A843WCF6"/>